<comment type="similarity">
    <text evidence="6">Belongs to the nlpA lipoprotein family.</text>
</comment>
<dbReference type="PANTHER" id="PTHR30429:SF0">
    <property type="entry name" value="METHIONINE-BINDING LIPOPROTEIN METQ"/>
    <property type="match status" value="1"/>
</dbReference>
<feature type="lipid moiety-binding region" description="S-diacylglycerol cysteine" evidence="7">
    <location>
        <position position="20"/>
    </location>
</feature>
<comment type="subcellular location">
    <subcellularLocation>
        <location evidence="1">Membrane</location>
        <topology evidence="1">Lipid-anchor</topology>
    </subcellularLocation>
</comment>
<evidence type="ECO:0000256" key="8">
    <source>
        <dbReference type="SAM" id="SignalP"/>
    </source>
</evidence>
<comment type="caution">
    <text evidence="9">The sequence shown here is derived from an EMBL/GenBank/DDBJ whole genome shotgun (WGS) entry which is preliminary data.</text>
</comment>
<accession>A0A3E0IMB1</accession>
<dbReference type="RefSeq" id="WP_116094990.1">
    <property type="nucleotide sequence ID" value="NZ_QKXN01000015.1"/>
</dbReference>
<dbReference type="PIRSF" id="PIRSF002854">
    <property type="entry name" value="MetQ"/>
    <property type="match status" value="1"/>
</dbReference>
<dbReference type="PANTHER" id="PTHR30429">
    <property type="entry name" value="D-METHIONINE-BINDING LIPOPROTEIN METQ"/>
    <property type="match status" value="1"/>
</dbReference>
<keyword evidence="2 8" id="KW-0732">Signal</keyword>
<dbReference type="Proteomes" id="UP000256562">
    <property type="component" value="Unassembled WGS sequence"/>
</dbReference>
<dbReference type="OrthoDB" id="9812878at2"/>
<evidence type="ECO:0000256" key="1">
    <source>
        <dbReference type="ARBA" id="ARBA00004635"/>
    </source>
</evidence>
<dbReference type="PROSITE" id="PS51257">
    <property type="entry name" value="PROKAR_LIPOPROTEIN"/>
    <property type="match status" value="1"/>
</dbReference>
<name>A0A3E0IMB1_9STAP</name>
<evidence type="ECO:0000256" key="7">
    <source>
        <dbReference type="PIRSR" id="PIRSR002854-1"/>
    </source>
</evidence>
<feature type="chain" id="PRO_5039135513" description="Lipoprotein" evidence="8">
    <location>
        <begin position="19"/>
        <end position="274"/>
    </location>
</feature>
<reference evidence="9 10" key="1">
    <citation type="journal article" date="2018" name="Vet. Microbiol.">
        <title>Characterisation of Staphylococcus felis isolated from cats using whole genome sequencing.</title>
        <authorList>
            <person name="Worthing K."/>
            <person name="Pang S."/>
            <person name="Trott D.J."/>
            <person name="Abraham S."/>
            <person name="Coombs G.W."/>
            <person name="Jordan D."/>
            <person name="McIntyre L."/>
            <person name="Davies M.R."/>
            <person name="Norris J."/>
        </authorList>
    </citation>
    <scope>NUCLEOTIDE SEQUENCE [LARGE SCALE GENOMIC DNA]</scope>
    <source>
        <strain evidence="9 10">F9</strain>
    </source>
</reference>
<dbReference type="AlphaFoldDB" id="A0A3E0IMB1"/>
<dbReference type="EMBL" id="QKXQ01000507">
    <property type="protein sequence ID" value="REH92077.1"/>
    <property type="molecule type" value="Genomic_DNA"/>
</dbReference>
<organism evidence="9 10">
    <name type="scientific">Staphylococcus felis</name>
    <dbReference type="NCBI Taxonomy" id="46127"/>
    <lineage>
        <taxon>Bacteria</taxon>
        <taxon>Bacillati</taxon>
        <taxon>Bacillota</taxon>
        <taxon>Bacilli</taxon>
        <taxon>Bacillales</taxon>
        <taxon>Staphylococcaceae</taxon>
        <taxon>Staphylococcus</taxon>
    </lineage>
</organism>
<dbReference type="InterPro" id="IPR004872">
    <property type="entry name" value="Lipoprotein_NlpA"/>
</dbReference>
<keyword evidence="4" id="KW-0564">Palmitate</keyword>
<gene>
    <name evidence="9" type="ORF">DOS83_10780</name>
</gene>
<proteinExistence type="inferred from homology"/>
<feature type="signal peptide" evidence="8">
    <location>
        <begin position="1"/>
        <end position="18"/>
    </location>
</feature>
<keyword evidence="3" id="KW-0472">Membrane</keyword>
<protein>
    <recommendedName>
        <fullName evidence="6">Lipoprotein</fullName>
    </recommendedName>
</protein>
<keyword evidence="5 6" id="KW-0449">Lipoprotein</keyword>
<evidence type="ECO:0000256" key="4">
    <source>
        <dbReference type="ARBA" id="ARBA00023139"/>
    </source>
</evidence>
<dbReference type="Pfam" id="PF03180">
    <property type="entry name" value="Lipoprotein_9"/>
    <property type="match status" value="1"/>
</dbReference>
<sequence length="274" mass="30328">MKKVLSLALILVLGVVLAACGNKDSAGGSDDKKVVVGASPAPHAEILEEAKPILKDEGYDLEIKTINDYTTPNKLLDAGELDANFFQHTPYLDKEKEDKGYKIESAGNVHLEPMAVYSQKYDSLKDLPDNAEIFVSNNPAEQGRFLKFFVDEGLIKIKDGVKIQDATFDDIVENKKNIKFNDNQAAEFLPKTYQNNEGDAVIINSNFAIEQKLNPQKDSIAVESPEDNPYANLIAVQEGHKDDEKIKALIQVLQSNDIKAFIKEKYDGSVEPAK</sequence>
<dbReference type="GO" id="GO:0016020">
    <property type="term" value="C:membrane"/>
    <property type="evidence" value="ECO:0007669"/>
    <property type="project" value="UniProtKB-SubCell"/>
</dbReference>
<evidence type="ECO:0000256" key="6">
    <source>
        <dbReference type="PIRNR" id="PIRNR002854"/>
    </source>
</evidence>
<evidence type="ECO:0000313" key="9">
    <source>
        <dbReference type="EMBL" id="REH92077.1"/>
    </source>
</evidence>
<evidence type="ECO:0000256" key="2">
    <source>
        <dbReference type="ARBA" id="ARBA00022729"/>
    </source>
</evidence>
<evidence type="ECO:0000313" key="10">
    <source>
        <dbReference type="Proteomes" id="UP000256562"/>
    </source>
</evidence>
<dbReference type="SUPFAM" id="SSF53850">
    <property type="entry name" value="Periplasmic binding protein-like II"/>
    <property type="match status" value="1"/>
</dbReference>
<evidence type="ECO:0000256" key="3">
    <source>
        <dbReference type="ARBA" id="ARBA00023136"/>
    </source>
</evidence>
<dbReference type="Gene3D" id="3.40.190.10">
    <property type="entry name" value="Periplasmic binding protein-like II"/>
    <property type="match status" value="2"/>
</dbReference>
<evidence type="ECO:0000256" key="5">
    <source>
        <dbReference type="ARBA" id="ARBA00023288"/>
    </source>
</evidence>